<evidence type="ECO:0000256" key="1">
    <source>
        <dbReference type="ARBA" id="ARBA00004651"/>
    </source>
</evidence>
<evidence type="ECO:0000256" key="9">
    <source>
        <dbReference type="SAM" id="Phobius"/>
    </source>
</evidence>
<dbReference type="InterPro" id="IPR036291">
    <property type="entry name" value="NAD(P)-bd_dom_sf"/>
</dbReference>
<name>A0ABW5Q3S0_9BACI</name>
<dbReference type="InterPro" id="IPR006153">
    <property type="entry name" value="Cation/H_exchanger_TM"/>
</dbReference>
<protein>
    <submittedName>
        <fullName evidence="12">Cation:proton antiporter</fullName>
    </submittedName>
</protein>
<evidence type="ECO:0000256" key="2">
    <source>
        <dbReference type="ARBA" id="ARBA00022448"/>
    </source>
</evidence>
<evidence type="ECO:0000259" key="10">
    <source>
        <dbReference type="Pfam" id="PF00999"/>
    </source>
</evidence>
<evidence type="ECO:0000313" key="12">
    <source>
        <dbReference type="EMBL" id="MFD2629942.1"/>
    </source>
</evidence>
<evidence type="ECO:0000259" key="11">
    <source>
        <dbReference type="Pfam" id="PF02254"/>
    </source>
</evidence>
<dbReference type="Pfam" id="PF02254">
    <property type="entry name" value="TrkA_N"/>
    <property type="match status" value="1"/>
</dbReference>
<comment type="subcellular location">
    <subcellularLocation>
        <location evidence="1">Cell membrane</location>
        <topology evidence="1">Multi-pass membrane protein</topology>
    </subcellularLocation>
</comment>
<dbReference type="SUPFAM" id="SSF51735">
    <property type="entry name" value="NAD(P)-binding Rossmann-fold domains"/>
    <property type="match status" value="1"/>
</dbReference>
<keyword evidence="8 9" id="KW-0472">Membrane</keyword>
<feature type="transmembrane region" description="Helical" evidence="9">
    <location>
        <begin position="89"/>
        <end position="112"/>
    </location>
</feature>
<evidence type="ECO:0000256" key="7">
    <source>
        <dbReference type="ARBA" id="ARBA00023065"/>
    </source>
</evidence>
<feature type="transmembrane region" description="Helical" evidence="9">
    <location>
        <begin position="31"/>
        <end position="51"/>
    </location>
</feature>
<accession>A0ABW5Q3S0</accession>
<feature type="transmembrane region" description="Helical" evidence="9">
    <location>
        <begin position="150"/>
        <end position="173"/>
    </location>
</feature>
<dbReference type="Proteomes" id="UP001597451">
    <property type="component" value="Unassembled WGS sequence"/>
</dbReference>
<organism evidence="12 13">
    <name type="scientific">Oceanobacillus kapialis</name>
    <dbReference type="NCBI Taxonomy" id="481353"/>
    <lineage>
        <taxon>Bacteria</taxon>
        <taxon>Bacillati</taxon>
        <taxon>Bacillota</taxon>
        <taxon>Bacilli</taxon>
        <taxon>Bacillales</taxon>
        <taxon>Bacillaceae</taxon>
        <taxon>Oceanobacillus</taxon>
    </lineage>
</organism>
<evidence type="ECO:0000256" key="5">
    <source>
        <dbReference type="ARBA" id="ARBA00022692"/>
    </source>
</evidence>
<sequence>MENIVLISMVIILVVGIFSQWLAWRIQWPSIVIMSIAGLLLGPVFGLFNPQEALGELYSPLISLAVAIVLFEGSSTLDIREIKGVSKSVFRIVTVGATIAWIAGAMAAHFIAGLSLEISFIIGGLFVVTGPTVIIPLLRNAKLNPRIAAVFKWEGIIVDPFGPLLALFAYEVIKVTNTEGLHADYMLTFFFSAVIAVILGLVIGLLVSIMVSRGFIPEYLKSPIILAFVLLCFTISEVIMHETGMLAVTVMGLTLARTKRYVSSIGNVTHFVENISVLLTSTIFILLTASLSRETIAEIFTWPIIGFVLVMLFIVRPLSIWLSTIGTELTKQEKTLIGWVAPRGVVALTVSGYFAGILLEDGHEGAALLTTLTFALVFITVCAHGFTLRPMAKALGLANDAPPGILIVGASSFSVAFANYLKELGIPVLISDSSLGRLKAAKDRGIPIYHGQLLAEHTQYDVDLTPYETILAMTGDMSYNALVSQTYAPEFGYHNTFSLPSGGGFGETEEMNLSYKAHLLFAENAIFTELNRKINTDYDIKALPIQENSKLDKESLPEDVTPLFIQKENKTIQLVTLSKKLNLVEGDQLVVLKRKEN</sequence>
<keyword evidence="3" id="KW-0050">Antiport</keyword>
<dbReference type="Gene3D" id="3.40.50.720">
    <property type="entry name" value="NAD(P)-binding Rossmann-like Domain"/>
    <property type="match status" value="1"/>
</dbReference>
<keyword evidence="4" id="KW-1003">Cell membrane</keyword>
<feature type="transmembrane region" description="Helical" evidence="9">
    <location>
        <begin position="336"/>
        <end position="359"/>
    </location>
</feature>
<evidence type="ECO:0000256" key="8">
    <source>
        <dbReference type="ARBA" id="ARBA00023136"/>
    </source>
</evidence>
<evidence type="ECO:0000256" key="4">
    <source>
        <dbReference type="ARBA" id="ARBA00022475"/>
    </source>
</evidence>
<gene>
    <name evidence="12" type="ORF">ACFSUN_14230</name>
</gene>
<feature type="transmembrane region" description="Helical" evidence="9">
    <location>
        <begin position="185"/>
        <end position="212"/>
    </location>
</feature>
<dbReference type="PANTHER" id="PTHR32507">
    <property type="entry name" value="NA(+)/H(+) ANTIPORTER 1"/>
    <property type="match status" value="1"/>
</dbReference>
<feature type="transmembrane region" description="Helical" evidence="9">
    <location>
        <begin position="57"/>
        <end position="77"/>
    </location>
</feature>
<reference evidence="13" key="1">
    <citation type="journal article" date="2019" name="Int. J. Syst. Evol. Microbiol.">
        <title>The Global Catalogue of Microorganisms (GCM) 10K type strain sequencing project: providing services to taxonomists for standard genome sequencing and annotation.</title>
        <authorList>
            <consortium name="The Broad Institute Genomics Platform"/>
            <consortium name="The Broad Institute Genome Sequencing Center for Infectious Disease"/>
            <person name="Wu L."/>
            <person name="Ma J."/>
        </authorList>
    </citation>
    <scope>NUCLEOTIDE SEQUENCE [LARGE SCALE GENOMIC DNA]</scope>
    <source>
        <strain evidence="13">TISTR 1858</strain>
    </source>
</reference>
<feature type="transmembrane region" description="Helical" evidence="9">
    <location>
        <begin position="268"/>
        <end position="287"/>
    </location>
</feature>
<feature type="transmembrane region" description="Helical" evidence="9">
    <location>
        <begin position="118"/>
        <end position="138"/>
    </location>
</feature>
<dbReference type="InterPro" id="IPR038770">
    <property type="entry name" value="Na+/solute_symporter_sf"/>
</dbReference>
<proteinExistence type="predicted"/>
<keyword evidence="7" id="KW-0406">Ion transport</keyword>
<dbReference type="Pfam" id="PF00999">
    <property type="entry name" value="Na_H_Exchanger"/>
    <property type="match status" value="1"/>
</dbReference>
<dbReference type="PANTHER" id="PTHR32507:SF0">
    <property type="entry name" value="NA(+)_H(+) ANTIPORTER 2-RELATED"/>
    <property type="match status" value="1"/>
</dbReference>
<dbReference type="EMBL" id="JBHUMX010000041">
    <property type="protein sequence ID" value="MFD2629942.1"/>
    <property type="molecule type" value="Genomic_DNA"/>
</dbReference>
<keyword evidence="6 9" id="KW-1133">Transmembrane helix</keyword>
<dbReference type="RefSeq" id="WP_379562730.1">
    <property type="nucleotide sequence ID" value="NZ_JBHUMX010000041.1"/>
</dbReference>
<feature type="transmembrane region" description="Helical" evidence="9">
    <location>
        <begin position="366"/>
        <end position="386"/>
    </location>
</feature>
<feature type="transmembrane region" description="Helical" evidence="9">
    <location>
        <begin position="299"/>
        <end position="316"/>
    </location>
</feature>
<keyword evidence="2" id="KW-0813">Transport</keyword>
<dbReference type="Gene3D" id="1.20.1530.20">
    <property type="match status" value="1"/>
</dbReference>
<evidence type="ECO:0000256" key="6">
    <source>
        <dbReference type="ARBA" id="ARBA00022989"/>
    </source>
</evidence>
<evidence type="ECO:0000256" key="3">
    <source>
        <dbReference type="ARBA" id="ARBA00022449"/>
    </source>
</evidence>
<feature type="transmembrane region" description="Helical" evidence="9">
    <location>
        <begin position="6"/>
        <end position="24"/>
    </location>
</feature>
<keyword evidence="5 9" id="KW-0812">Transmembrane</keyword>
<feature type="domain" description="RCK N-terminal" evidence="11">
    <location>
        <begin position="405"/>
        <end position="486"/>
    </location>
</feature>
<dbReference type="InterPro" id="IPR003148">
    <property type="entry name" value="RCK_N"/>
</dbReference>
<keyword evidence="13" id="KW-1185">Reference proteome</keyword>
<feature type="transmembrane region" description="Helical" evidence="9">
    <location>
        <begin position="224"/>
        <end position="248"/>
    </location>
</feature>
<evidence type="ECO:0000313" key="13">
    <source>
        <dbReference type="Proteomes" id="UP001597451"/>
    </source>
</evidence>
<feature type="domain" description="Cation/H+ exchanger transmembrane" evidence="10">
    <location>
        <begin position="11"/>
        <end position="393"/>
    </location>
</feature>
<comment type="caution">
    <text evidence="12">The sequence shown here is derived from an EMBL/GenBank/DDBJ whole genome shotgun (WGS) entry which is preliminary data.</text>
</comment>